<comment type="caution">
    <text evidence="6">The sequence shown here is derived from an EMBL/GenBank/DDBJ whole genome shotgun (WGS) entry which is preliminary data.</text>
</comment>
<dbReference type="InterPro" id="IPR006059">
    <property type="entry name" value="SBP"/>
</dbReference>
<dbReference type="SUPFAM" id="SSF53850">
    <property type="entry name" value="Periplasmic binding protein-like II"/>
    <property type="match status" value="1"/>
</dbReference>
<dbReference type="InterPro" id="IPR050490">
    <property type="entry name" value="Bact_solute-bd_prot1"/>
</dbReference>
<name>A0ABU0M7A3_9HYPH</name>
<feature type="chain" id="PRO_5046352775" evidence="5">
    <location>
        <begin position="33"/>
        <end position="431"/>
    </location>
</feature>
<evidence type="ECO:0000256" key="1">
    <source>
        <dbReference type="ARBA" id="ARBA00004418"/>
    </source>
</evidence>
<keyword evidence="5" id="KW-0732">Signal</keyword>
<sequence>MMWSMKPVIGRNLLALGAGIALSAALVPGVQAEEVSGDLVLLNWASGSELELIKDLEAGFTAKYPKVTFKNADLTVQGDQRGAIRTALLGGEKADLLVNTWPAFRKELADSGMLRPLDKQWDDGKWGENIGDGWRQLGQLDGVTYGVTYTFGDRSAIFYRPDTLKKAGIEAPATSWDDFKAGFAKLNGVSVVPIAVPAKVWAHTEWFETLLLRTAGTETAAKLARHEIPWTDPVVKTALKKYAELLQANCCGEATLMLATDWDNAAERVLKSGTAGYELIGMWVNTVAKTDYGLTEGTDYSIFQFPALGMGHDDTTSVDSKEFVSLSSGGNPAAADAFLGWLGTAEAANIVAKHGLASSSNKVDPSLYGPVTKIAVDAVMKSKPQFVLGDLLPGDLVDEYRVQLQKFLQDPSDANIDAVTAAIEAKAAESY</sequence>
<keyword evidence="6" id="KW-0762">Sugar transport</keyword>
<reference evidence="6 7" key="1">
    <citation type="submission" date="2023-07" db="EMBL/GenBank/DDBJ databases">
        <title>Genomic Encyclopedia of Type Strains, Phase IV (KMG-IV): sequencing the most valuable type-strain genomes for metagenomic binning, comparative biology and taxonomic classification.</title>
        <authorList>
            <person name="Goeker M."/>
        </authorList>
    </citation>
    <scope>NUCLEOTIDE SEQUENCE [LARGE SCALE GENOMIC DNA]</scope>
    <source>
        <strain evidence="6 7">B1-1</strain>
    </source>
</reference>
<accession>A0ABU0M7A3</accession>
<dbReference type="PANTHER" id="PTHR43649:SF29">
    <property type="entry name" value="OSMOPROTECTIVE COMPOUNDS-BINDING PROTEIN GGTB"/>
    <property type="match status" value="1"/>
</dbReference>
<gene>
    <name evidence="6" type="ORF">QO015_002411</name>
</gene>
<comment type="similarity">
    <text evidence="2">Belongs to the bacterial solute-binding protein 1 family.</text>
</comment>
<keyword evidence="7" id="KW-1185">Reference proteome</keyword>
<keyword evidence="4" id="KW-0574">Periplasm</keyword>
<keyword evidence="3" id="KW-0813">Transport</keyword>
<protein>
    <submittedName>
        <fullName evidence="6">Multiple sugar transport system substrate-binding protein</fullName>
    </submittedName>
</protein>
<dbReference type="Pfam" id="PF01547">
    <property type="entry name" value="SBP_bac_1"/>
    <property type="match status" value="1"/>
</dbReference>
<feature type="signal peptide" evidence="5">
    <location>
        <begin position="1"/>
        <end position="32"/>
    </location>
</feature>
<evidence type="ECO:0000256" key="2">
    <source>
        <dbReference type="ARBA" id="ARBA00008520"/>
    </source>
</evidence>
<evidence type="ECO:0000256" key="4">
    <source>
        <dbReference type="ARBA" id="ARBA00022764"/>
    </source>
</evidence>
<evidence type="ECO:0000256" key="5">
    <source>
        <dbReference type="SAM" id="SignalP"/>
    </source>
</evidence>
<organism evidence="6 7">
    <name type="scientific">Kaistia geumhonensis</name>
    <dbReference type="NCBI Taxonomy" id="410839"/>
    <lineage>
        <taxon>Bacteria</taxon>
        <taxon>Pseudomonadati</taxon>
        <taxon>Pseudomonadota</taxon>
        <taxon>Alphaproteobacteria</taxon>
        <taxon>Hyphomicrobiales</taxon>
        <taxon>Kaistiaceae</taxon>
        <taxon>Kaistia</taxon>
    </lineage>
</organism>
<evidence type="ECO:0000313" key="6">
    <source>
        <dbReference type="EMBL" id="MDQ0516798.1"/>
    </source>
</evidence>
<dbReference type="Gene3D" id="3.40.190.10">
    <property type="entry name" value="Periplasmic binding protein-like II"/>
    <property type="match status" value="2"/>
</dbReference>
<dbReference type="PANTHER" id="PTHR43649">
    <property type="entry name" value="ARABINOSE-BINDING PROTEIN-RELATED"/>
    <property type="match status" value="1"/>
</dbReference>
<proteinExistence type="inferred from homology"/>
<comment type="subcellular location">
    <subcellularLocation>
        <location evidence="1">Periplasm</location>
    </subcellularLocation>
</comment>
<evidence type="ECO:0000313" key="7">
    <source>
        <dbReference type="Proteomes" id="UP001223743"/>
    </source>
</evidence>
<evidence type="ECO:0000256" key="3">
    <source>
        <dbReference type="ARBA" id="ARBA00022448"/>
    </source>
</evidence>
<dbReference type="Proteomes" id="UP001223743">
    <property type="component" value="Unassembled WGS sequence"/>
</dbReference>
<dbReference type="RefSeq" id="WP_266279148.1">
    <property type="nucleotide sequence ID" value="NZ_JAPKNF010000001.1"/>
</dbReference>
<dbReference type="EMBL" id="JAUSWJ010000001">
    <property type="protein sequence ID" value="MDQ0516798.1"/>
    <property type="molecule type" value="Genomic_DNA"/>
</dbReference>